<accession>A0ABR0AIQ8</accession>
<sequence length="60" mass="6717">MGLRKISAVSFVYGSLREVGVVELNWNTLLSRVQQKKKKITTATSLWRPTGGGLRQPVFL</sequence>
<keyword evidence="2" id="KW-1185">Reference proteome</keyword>
<name>A0ABR0AIQ8_9CRUS</name>
<comment type="caution">
    <text evidence="1">The sequence shown here is derived from an EMBL/GenBank/DDBJ whole genome shotgun (WGS) entry which is preliminary data.</text>
</comment>
<dbReference type="EMBL" id="JAOYFB010000037">
    <property type="protein sequence ID" value="KAK4024991.1"/>
    <property type="molecule type" value="Genomic_DNA"/>
</dbReference>
<organism evidence="1 2">
    <name type="scientific">Daphnia magna</name>
    <dbReference type="NCBI Taxonomy" id="35525"/>
    <lineage>
        <taxon>Eukaryota</taxon>
        <taxon>Metazoa</taxon>
        <taxon>Ecdysozoa</taxon>
        <taxon>Arthropoda</taxon>
        <taxon>Crustacea</taxon>
        <taxon>Branchiopoda</taxon>
        <taxon>Diplostraca</taxon>
        <taxon>Cladocera</taxon>
        <taxon>Anomopoda</taxon>
        <taxon>Daphniidae</taxon>
        <taxon>Daphnia</taxon>
    </lineage>
</organism>
<dbReference type="Proteomes" id="UP001234178">
    <property type="component" value="Unassembled WGS sequence"/>
</dbReference>
<proteinExistence type="predicted"/>
<protein>
    <submittedName>
        <fullName evidence="1">Uncharacterized protein</fullName>
    </submittedName>
</protein>
<evidence type="ECO:0000313" key="2">
    <source>
        <dbReference type="Proteomes" id="UP001234178"/>
    </source>
</evidence>
<gene>
    <name evidence="1" type="ORF">OUZ56_010489</name>
</gene>
<reference evidence="1 2" key="1">
    <citation type="journal article" date="2023" name="Nucleic Acids Res.">
        <title>The hologenome of Daphnia magna reveals possible DNA methylation and microbiome-mediated evolution of the host genome.</title>
        <authorList>
            <person name="Chaturvedi A."/>
            <person name="Li X."/>
            <person name="Dhandapani V."/>
            <person name="Marshall H."/>
            <person name="Kissane S."/>
            <person name="Cuenca-Cambronero M."/>
            <person name="Asole G."/>
            <person name="Calvet F."/>
            <person name="Ruiz-Romero M."/>
            <person name="Marangio P."/>
            <person name="Guigo R."/>
            <person name="Rago D."/>
            <person name="Mirbahai L."/>
            <person name="Eastwood N."/>
            <person name="Colbourne J.K."/>
            <person name="Zhou J."/>
            <person name="Mallon E."/>
            <person name="Orsini L."/>
        </authorList>
    </citation>
    <scope>NUCLEOTIDE SEQUENCE [LARGE SCALE GENOMIC DNA]</scope>
    <source>
        <strain evidence="1">LRV0_1</strain>
    </source>
</reference>
<evidence type="ECO:0000313" key="1">
    <source>
        <dbReference type="EMBL" id="KAK4024991.1"/>
    </source>
</evidence>